<dbReference type="Proteomes" id="UP001321477">
    <property type="component" value="Chromosome"/>
</dbReference>
<keyword evidence="2" id="KW-1185">Reference proteome</keyword>
<gene>
    <name evidence="1" type="ORF">GCM10025870_22730</name>
</gene>
<name>A0ABM8H397_9MICO</name>
<accession>A0ABM8H397</accession>
<sequence length="213" mass="24043">MRSVEPIPGNPWPHEMTITVEDRPMQVLELLWLREAHALHPRGDDLPPPLVATPAPAAAVADDVTRAEWEGAWAGVWREVVEHAGREHDLRLFERIRATADGSPERESLLRELVGPSWSDRFDASVFQDPSYLEWERSGMDALRATNRGALEDDPERRDLEALVLAWRRGLTKIVTIPCRGEWNRRIGPNALLVTADTRADSDAYRLALTSFA</sequence>
<dbReference type="EMBL" id="AP027734">
    <property type="protein sequence ID" value="BDZ55200.1"/>
    <property type="molecule type" value="Genomic_DNA"/>
</dbReference>
<organism evidence="1 2">
    <name type="scientific">Agromyces marinus</name>
    <dbReference type="NCBI Taxonomy" id="1389020"/>
    <lineage>
        <taxon>Bacteria</taxon>
        <taxon>Bacillati</taxon>
        <taxon>Actinomycetota</taxon>
        <taxon>Actinomycetes</taxon>
        <taxon>Micrococcales</taxon>
        <taxon>Microbacteriaceae</taxon>
        <taxon>Agromyces</taxon>
    </lineage>
</organism>
<evidence type="ECO:0000313" key="1">
    <source>
        <dbReference type="EMBL" id="BDZ55200.1"/>
    </source>
</evidence>
<proteinExistence type="predicted"/>
<reference evidence="2" key="1">
    <citation type="journal article" date="2019" name="Int. J. Syst. Evol. Microbiol.">
        <title>The Global Catalogue of Microorganisms (GCM) 10K type strain sequencing project: providing services to taxonomists for standard genome sequencing and annotation.</title>
        <authorList>
            <consortium name="The Broad Institute Genomics Platform"/>
            <consortium name="The Broad Institute Genome Sequencing Center for Infectious Disease"/>
            <person name="Wu L."/>
            <person name="Ma J."/>
        </authorList>
    </citation>
    <scope>NUCLEOTIDE SEQUENCE [LARGE SCALE GENOMIC DNA]</scope>
    <source>
        <strain evidence="2">NBRC 109019</strain>
    </source>
</reference>
<protein>
    <submittedName>
        <fullName evidence="1">Uncharacterized protein</fullName>
    </submittedName>
</protein>
<evidence type="ECO:0000313" key="2">
    <source>
        <dbReference type="Proteomes" id="UP001321477"/>
    </source>
</evidence>